<protein>
    <submittedName>
        <fullName evidence="1">Uncharacterized protein</fullName>
    </submittedName>
</protein>
<dbReference type="HOGENOM" id="CLU_2341994_0_0_11"/>
<gene>
    <name evidence="1" type="ORF">HMPREF9997_00044</name>
</gene>
<evidence type="ECO:0000313" key="2">
    <source>
        <dbReference type="Proteomes" id="UP000010445"/>
    </source>
</evidence>
<sequence length="97" mass="11273">MQTHVMTLTSIGSEDATVNLVRTEDGHYLQVGCWEGTAYNLMEEVYRRSGRYEKWLRDETVKQQWIEEYQALEMLAMKRVTAWEKARGAENRGQVGG</sequence>
<name>L1MMW6_9CORY</name>
<dbReference type="EMBL" id="AMEM01000005">
    <property type="protein sequence ID" value="EKX92380.1"/>
    <property type="molecule type" value="Genomic_DNA"/>
</dbReference>
<dbReference type="Proteomes" id="UP000010445">
    <property type="component" value="Unassembled WGS sequence"/>
</dbReference>
<reference evidence="1 2" key="1">
    <citation type="submission" date="2012-05" db="EMBL/GenBank/DDBJ databases">
        <authorList>
            <person name="Weinstock G."/>
            <person name="Sodergren E."/>
            <person name="Lobos E.A."/>
            <person name="Fulton L."/>
            <person name="Fulton R."/>
            <person name="Courtney L."/>
            <person name="Fronick C."/>
            <person name="O'Laughlin M."/>
            <person name="Godfrey J."/>
            <person name="Wilson R.M."/>
            <person name="Miner T."/>
            <person name="Farmer C."/>
            <person name="Delehaunty K."/>
            <person name="Cordes M."/>
            <person name="Minx P."/>
            <person name="Tomlinson C."/>
            <person name="Chen J."/>
            <person name="Wollam A."/>
            <person name="Pepin K.H."/>
            <person name="Bhonagiri V."/>
            <person name="Zhang X."/>
            <person name="Suruliraj S."/>
            <person name="Warren W."/>
            <person name="Mitreva M."/>
            <person name="Mardis E.R."/>
            <person name="Wilson R.K."/>
        </authorList>
    </citation>
    <scope>NUCLEOTIDE SEQUENCE [LARGE SCALE GENOMIC DNA]</scope>
    <source>
        <strain evidence="1 2">F0235</strain>
    </source>
</reference>
<dbReference type="PATRIC" id="fig|1035195.3.peg.38"/>
<accession>L1MMW6</accession>
<dbReference type="AlphaFoldDB" id="L1MMW6"/>
<proteinExistence type="predicted"/>
<organism evidence="1 2">
    <name type="scientific">Corynebacterium durum F0235</name>
    <dbReference type="NCBI Taxonomy" id="1035195"/>
    <lineage>
        <taxon>Bacteria</taxon>
        <taxon>Bacillati</taxon>
        <taxon>Actinomycetota</taxon>
        <taxon>Actinomycetes</taxon>
        <taxon>Mycobacteriales</taxon>
        <taxon>Corynebacteriaceae</taxon>
        <taxon>Corynebacterium</taxon>
    </lineage>
</organism>
<evidence type="ECO:0000313" key="1">
    <source>
        <dbReference type="EMBL" id="EKX92380.1"/>
    </source>
</evidence>
<keyword evidence="2" id="KW-1185">Reference proteome</keyword>
<comment type="caution">
    <text evidence="1">The sequence shown here is derived from an EMBL/GenBank/DDBJ whole genome shotgun (WGS) entry which is preliminary data.</text>
</comment>